<dbReference type="InParanoid" id="L9JFB8"/>
<sequence length="66" mass="7013">MGLALSTFLRAVGAVKSGRKQVAQPGRRLWPAAPQPAVKVSGPDAPLVTKGDHDTSRTYLLDEDDV</sequence>
<protein>
    <submittedName>
        <fullName evidence="2">Uncharacterized protein</fullName>
    </submittedName>
</protein>
<organism evidence="2 3">
    <name type="scientific">Tupaia chinensis</name>
    <name type="common">Chinese tree shrew</name>
    <name type="synonym">Tupaia belangeri chinensis</name>
    <dbReference type="NCBI Taxonomy" id="246437"/>
    <lineage>
        <taxon>Eukaryota</taxon>
        <taxon>Metazoa</taxon>
        <taxon>Chordata</taxon>
        <taxon>Craniata</taxon>
        <taxon>Vertebrata</taxon>
        <taxon>Euteleostomi</taxon>
        <taxon>Mammalia</taxon>
        <taxon>Eutheria</taxon>
        <taxon>Euarchontoglires</taxon>
        <taxon>Scandentia</taxon>
        <taxon>Tupaiidae</taxon>
        <taxon>Tupaia</taxon>
    </lineage>
</organism>
<accession>L9JFB8</accession>
<evidence type="ECO:0000313" key="3">
    <source>
        <dbReference type="Proteomes" id="UP000011518"/>
    </source>
</evidence>
<dbReference type="EMBL" id="KB321007">
    <property type="protein sequence ID" value="ELW49038.1"/>
    <property type="molecule type" value="Genomic_DNA"/>
</dbReference>
<feature type="region of interest" description="Disordered" evidence="1">
    <location>
        <begin position="34"/>
        <end position="53"/>
    </location>
</feature>
<dbReference type="Proteomes" id="UP000011518">
    <property type="component" value="Unassembled WGS sequence"/>
</dbReference>
<proteinExistence type="predicted"/>
<keyword evidence="3" id="KW-1185">Reference proteome</keyword>
<gene>
    <name evidence="2" type="ORF">TREES_T100000904</name>
</gene>
<evidence type="ECO:0000256" key="1">
    <source>
        <dbReference type="SAM" id="MobiDB-lite"/>
    </source>
</evidence>
<evidence type="ECO:0000313" key="2">
    <source>
        <dbReference type="EMBL" id="ELW49038.1"/>
    </source>
</evidence>
<dbReference type="AlphaFoldDB" id="L9JFB8"/>
<reference evidence="3" key="2">
    <citation type="journal article" date="2013" name="Nat. Commun.">
        <title>Genome of the Chinese tree shrew.</title>
        <authorList>
            <person name="Fan Y."/>
            <person name="Huang Z.Y."/>
            <person name="Cao C.C."/>
            <person name="Chen C.S."/>
            <person name="Chen Y.X."/>
            <person name="Fan D.D."/>
            <person name="He J."/>
            <person name="Hou H.L."/>
            <person name="Hu L."/>
            <person name="Hu X.T."/>
            <person name="Jiang X.T."/>
            <person name="Lai R."/>
            <person name="Lang Y.S."/>
            <person name="Liang B."/>
            <person name="Liao S.G."/>
            <person name="Mu D."/>
            <person name="Ma Y.Y."/>
            <person name="Niu Y.Y."/>
            <person name="Sun X.Q."/>
            <person name="Xia J.Q."/>
            <person name="Xiao J."/>
            <person name="Xiong Z.Q."/>
            <person name="Xu L."/>
            <person name="Yang L."/>
            <person name="Zhang Y."/>
            <person name="Zhao W."/>
            <person name="Zhao X.D."/>
            <person name="Zheng Y.T."/>
            <person name="Zhou J.M."/>
            <person name="Zhu Y.B."/>
            <person name="Zhang G.J."/>
            <person name="Wang J."/>
            <person name="Yao Y.G."/>
        </authorList>
    </citation>
    <scope>NUCLEOTIDE SEQUENCE [LARGE SCALE GENOMIC DNA]</scope>
</reference>
<reference evidence="3" key="1">
    <citation type="submission" date="2012-07" db="EMBL/GenBank/DDBJ databases">
        <title>Genome of the Chinese tree shrew, a rising model animal genetically related to primates.</title>
        <authorList>
            <person name="Zhang G."/>
            <person name="Fan Y."/>
            <person name="Yao Y."/>
            <person name="Huang Z."/>
        </authorList>
    </citation>
    <scope>NUCLEOTIDE SEQUENCE [LARGE SCALE GENOMIC DNA]</scope>
</reference>
<name>L9JFB8_TUPCH</name>